<accession>A0A9D3Z1H3</accession>
<reference evidence="3" key="2">
    <citation type="submission" date="2020-11" db="EMBL/GenBank/DDBJ databases">
        <authorList>
            <person name="McCartney M.A."/>
            <person name="Auch B."/>
            <person name="Kono T."/>
            <person name="Mallez S."/>
            <person name="Becker A."/>
            <person name="Gohl D.M."/>
            <person name="Silverstein K.A.T."/>
            <person name="Koren S."/>
            <person name="Bechman K.B."/>
            <person name="Herman A."/>
            <person name="Abrahante J.E."/>
            <person name="Garbe J."/>
        </authorList>
    </citation>
    <scope>NUCLEOTIDE SEQUENCE</scope>
    <source>
        <strain evidence="3">Duluth1</strain>
        <tissue evidence="3">Whole animal</tissue>
    </source>
</reference>
<comment type="caution">
    <text evidence="3">The sequence shown here is derived from an EMBL/GenBank/DDBJ whole genome shotgun (WGS) entry which is preliminary data.</text>
</comment>
<evidence type="ECO:0000256" key="2">
    <source>
        <dbReference type="SAM" id="Phobius"/>
    </source>
</evidence>
<dbReference type="Proteomes" id="UP000828390">
    <property type="component" value="Unassembled WGS sequence"/>
</dbReference>
<feature type="compositionally biased region" description="Polar residues" evidence="1">
    <location>
        <begin position="149"/>
        <end position="162"/>
    </location>
</feature>
<evidence type="ECO:0000313" key="3">
    <source>
        <dbReference type="EMBL" id="KAH3708906.1"/>
    </source>
</evidence>
<dbReference type="EMBL" id="JAIWYP010000014">
    <property type="protein sequence ID" value="KAH3708906.1"/>
    <property type="molecule type" value="Genomic_DNA"/>
</dbReference>
<gene>
    <name evidence="3" type="ORF">DPMN_068365</name>
</gene>
<name>A0A9D3Z1H3_DREPO</name>
<keyword evidence="4" id="KW-1185">Reference proteome</keyword>
<feature type="transmembrane region" description="Helical" evidence="2">
    <location>
        <begin position="20"/>
        <end position="40"/>
    </location>
</feature>
<protein>
    <submittedName>
        <fullName evidence="3">Uncharacterized protein</fullName>
    </submittedName>
</protein>
<reference evidence="3" key="1">
    <citation type="journal article" date="2019" name="bioRxiv">
        <title>The Genome of the Zebra Mussel, Dreissena polymorpha: A Resource for Invasive Species Research.</title>
        <authorList>
            <person name="McCartney M.A."/>
            <person name="Auch B."/>
            <person name="Kono T."/>
            <person name="Mallez S."/>
            <person name="Zhang Y."/>
            <person name="Obille A."/>
            <person name="Becker A."/>
            <person name="Abrahante J.E."/>
            <person name="Garbe J."/>
            <person name="Badalamenti J.P."/>
            <person name="Herman A."/>
            <person name="Mangelson H."/>
            <person name="Liachko I."/>
            <person name="Sullivan S."/>
            <person name="Sone E.D."/>
            <person name="Koren S."/>
            <person name="Silverstein K.A.T."/>
            <person name="Beckman K.B."/>
            <person name="Gohl D.M."/>
        </authorList>
    </citation>
    <scope>NUCLEOTIDE SEQUENCE</scope>
    <source>
        <strain evidence="3">Duluth1</strain>
        <tissue evidence="3">Whole animal</tissue>
    </source>
</reference>
<keyword evidence="2" id="KW-0472">Membrane</keyword>
<evidence type="ECO:0000256" key="1">
    <source>
        <dbReference type="SAM" id="MobiDB-lite"/>
    </source>
</evidence>
<keyword evidence="2" id="KW-1133">Transmembrane helix</keyword>
<proteinExistence type="predicted"/>
<organism evidence="3 4">
    <name type="scientific">Dreissena polymorpha</name>
    <name type="common">Zebra mussel</name>
    <name type="synonym">Mytilus polymorpha</name>
    <dbReference type="NCBI Taxonomy" id="45954"/>
    <lineage>
        <taxon>Eukaryota</taxon>
        <taxon>Metazoa</taxon>
        <taxon>Spiralia</taxon>
        <taxon>Lophotrochozoa</taxon>
        <taxon>Mollusca</taxon>
        <taxon>Bivalvia</taxon>
        <taxon>Autobranchia</taxon>
        <taxon>Heteroconchia</taxon>
        <taxon>Euheterodonta</taxon>
        <taxon>Imparidentia</taxon>
        <taxon>Neoheterodontei</taxon>
        <taxon>Myida</taxon>
        <taxon>Dreissenoidea</taxon>
        <taxon>Dreissenidae</taxon>
        <taxon>Dreissena</taxon>
    </lineage>
</organism>
<dbReference type="AlphaFoldDB" id="A0A9D3Z1H3"/>
<evidence type="ECO:0000313" key="4">
    <source>
        <dbReference type="Proteomes" id="UP000828390"/>
    </source>
</evidence>
<keyword evidence="2" id="KW-0812">Transmembrane</keyword>
<feature type="region of interest" description="Disordered" evidence="1">
    <location>
        <begin position="149"/>
        <end position="181"/>
    </location>
</feature>
<sequence length="181" mass="19521">MSSAACMAYQTKSRRPEPQYGFASTLSVLGTAVLGHFHYLPRANPSKSWIVSLPLVRPARPLRCHHRCSRPSSGDVVKSLSSYGQLPFRLAILPSSVSQQGQQESTSGLRDDGTRLITAARRSSHIRPSSDGVVKPLFTYNVRTITISVGDSSESSRKSSAGDSCPGRDMHAPAADRAPLN</sequence>